<evidence type="ECO:0000256" key="1">
    <source>
        <dbReference type="SAM" id="MobiDB-lite"/>
    </source>
</evidence>
<feature type="domain" description="EF-hand" evidence="3">
    <location>
        <begin position="40"/>
        <end position="66"/>
    </location>
</feature>
<evidence type="ECO:0000256" key="2">
    <source>
        <dbReference type="SAM" id="SignalP"/>
    </source>
</evidence>
<evidence type="ECO:0000313" key="5">
    <source>
        <dbReference type="Proteomes" id="UP001215231"/>
    </source>
</evidence>
<keyword evidence="5" id="KW-1185">Reference proteome</keyword>
<feature type="region of interest" description="Disordered" evidence="1">
    <location>
        <begin position="25"/>
        <end position="45"/>
    </location>
</feature>
<feature type="compositionally biased region" description="Polar residues" evidence="1">
    <location>
        <begin position="74"/>
        <end position="85"/>
    </location>
</feature>
<accession>A0ABY7VD32</accession>
<evidence type="ECO:0000313" key="4">
    <source>
        <dbReference type="EMBL" id="WDE11302.1"/>
    </source>
</evidence>
<evidence type="ECO:0000259" key="3">
    <source>
        <dbReference type="PROSITE" id="PS50222"/>
    </source>
</evidence>
<reference evidence="4 5" key="1">
    <citation type="journal article" date="2022" name="Mar. Drugs">
        <title>Bioassay-Guided Fractionation Leads to the Detection of Cholic Acid Generated by the Rare Thalassomonas sp.</title>
        <authorList>
            <person name="Pheiffer F."/>
            <person name="Schneider Y.K."/>
            <person name="Hansen E.H."/>
            <person name="Andersen J.H."/>
            <person name="Isaksson J."/>
            <person name="Busche T."/>
            <person name="R C."/>
            <person name="Kalinowski J."/>
            <person name="Zyl L.V."/>
            <person name="Trindade M."/>
        </authorList>
    </citation>
    <scope>NUCLEOTIDE SEQUENCE [LARGE SCALE GENOMIC DNA]</scope>
    <source>
        <strain evidence="4 5">A5K-61T</strain>
    </source>
</reference>
<organism evidence="4 5">
    <name type="scientific">Thalassomonas haliotis</name>
    <dbReference type="NCBI Taxonomy" id="485448"/>
    <lineage>
        <taxon>Bacteria</taxon>
        <taxon>Pseudomonadati</taxon>
        <taxon>Pseudomonadota</taxon>
        <taxon>Gammaproteobacteria</taxon>
        <taxon>Alteromonadales</taxon>
        <taxon>Colwelliaceae</taxon>
        <taxon>Thalassomonas</taxon>
    </lineage>
</organism>
<dbReference type="RefSeq" id="WP_274051451.1">
    <property type="nucleotide sequence ID" value="NZ_CP059693.1"/>
</dbReference>
<feature type="signal peptide" evidence="2">
    <location>
        <begin position="1"/>
        <end position="21"/>
    </location>
</feature>
<protein>
    <submittedName>
        <fullName evidence="4">EF-hand domain-containing protein</fullName>
    </submittedName>
</protein>
<feature type="chain" id="PRO_5047234448" evidence="2">
    <location>
        <begin position="22"/>
        <end position="101"/>
    </location>
</feature>
<feature type="region of interest" description="Disordered" evidence="1">
    <location>
        <begin position="74"/>
        <end position="101"/>
    </location>
</feature>
<dbReference type="InterPro" id="IPR011992">
    <property type="entry name" value="EF-hand-dom_pair"/>
</dbReference>
<dbReference type="InterPro" id="IPR018247">
    <property type="entry name" value="EF_Hand_1_Ca_BS"/>
</dbReference>
<dbReference type="Gene3D" id="1.10.238.10">
    <property type="entry name" value="EF-hand"/>
    <property type="match status" value="1"/>
</dbReference>
<keyword evidence="2" id="KW-0732">Signal</keyword>
<dbReference type="SUPFAM" id="SSF47473">
    <property type="entry name" value="EF-hand"/>
    <property type="match status" value="1"/>
</dbReference>
<gene>
    <name evidence="4" type="ORF">H3N35_24280</name>
</gene>
<dbReference type="Pfam" id="PF13202">
    <property type="entry name" value="EF-hand_5"/>
    <property type="match status" value="1"/>
</dbReference>
<dbReference type="EMBL" id="CP059693">
    <property type="protein sequence ID" value="WDE11302.1"/>
    <property type="molecule type" value="Genomic_DNA"/>
</dbReference>
<proteinExistence type="predicted"/>
<dbReference type="Proteomes" id="UP001215231">
    <property type="component" value="Chromosome"/>
</dbReference>
<dbReference type="PROSITE" id="PS00018">
    <property type="entry name" value="EF_HAND_1"/>
    <property type="match status" value="2"/>
</dbReference>
<name>A0ABY7VD32_9GAMM</name>
<dbReference type="InterPro" id="IPR002048">
    <property type="entry name" value="EF_hand_dom"/>
</dbReference>
<dbReference type="PROSITE" id="PS50222">
    <property type="entry name" value="EF_HAND_2"/>
    <property type="match status" value="1"/>
</dbReference>
<sequence>MFKLSSKVIICSTLTFMSSLAYSSALEQSQQDKRRGPPPFSQLDLNGDQAISLEEFKQHQIPRGDHETVFANIDSNGDQQISEQELTSHKPPCPPKRKRQE</sequence>